<dbReference type="Gene3D" id="3.30.460.10">
    <property type="entry name" value="Beta Polymerase, domain 2"/>
    <property type="match status" value="1"/>
</dbReference>
<sequence>MLWVRYHINYLRMWRKAAKAIANAVKDLGLNATVYVVGGAAENRLTVLSDVDVAIVLCEELYPEKVKEIRRQVMRIAIDKYELPWDYPVDIHVMSCEEFRKMFIDKNKSVVKVE</sequence>
<dbReference type="EMBL" id="JASNVW010000001">
    <property type="protein sequence ID" value="MDK6027922.1"/>
    <property type="molecule type" value="Genomic_DNA"/>
</dbReference>
<comment type="caution">
    <text evidence="2">The sequence shown here is derived from an EMBL/GenBank/DDBJ whole genome shotgun (WGS) entry which is preliminary data.</text>
</comment>
<feature type="domain" description="Polymerase nucleotidyl transferase" evidence="1">
    <location>
        <begin position="20"/>
        <end position="100"/>
    </location>
</feature>
<dbReference type="GO" id="GO:0016779">
    <property type="term" value="F:nucleotidyltransferase activity"/>
    <property type="evidence" value="ECO:0007669"/>
    <property type="project" value="UniProtKB-KW"/>
</dbReference>
<keyword evidence="3" id="KW-1185">Reference proteome</keyword>
<keyword evidence="2" id="KW-0808">Transferase</keyword>
<protein>
    <submittedName>
        <fullName evidence="2">Nucleotidyltransferase domain-containing protein</fullName>
        <ecNumber evidence="2">2.7.7.-</ecNumber>
    </submittedName>
</protein>
<dbReference type="InterPro" id="IPR002934">
    <property type="entry name" value="Polymerase_NTP_transf_dom"/>
</dbReference>
<dbReference type="Proteomes" id="UP001529235">
    <property type="component" value="Unassembled WGS sequence"/>
</dbReference>
<name>A0ABD4Z3M4_9CREN</name>
<dbReference type="SUPFAM" id="SSF81301">
    <property type="entry name" value="Nucleotidyltransferase"/>
    <property type="match status" value="1"/>
</dbReference>
<evidence type="ECO:0000313" key="2">
    <source>
        <dbReference type="EMBL" id="MDK6027922.1"/>
    </source>
</evidence>
<organism evidence="2 3">
    <name type="scientific">Ignisphaera cupida</name>
    <dbReference type="NCBI Taxonomy" id="3050454"/>
    <lineage>
        <taxon>Archaea</taxon>
        <taxon>Thermoproteota</taxon>
        <taxon>Thermoprotei</taxon>
        <taxon>Desulfurococcales</taxon>
        <taxon>Desulfurococcaceae</taxon>
        <taxon>Ignisphaera</taxon>
    </lineage>
</organism>
<dbReference type="AlphaFoldDB" id="A0ABD4Z3M4"/>
<proteinExistence type="predicted"/>
<dbReference type="RefSeq" id="WP_285272900.1">
    <property type="nucleotide sequence ID" value="NZ_JASNVW010000001.1"/>
</dbReference>
<dbReference type="PANTHER" id="PTHR37030:SF3">
    <property type="entry name" value="POLYMERASE NUCLEOTIDYL TRANSFERASE DOMAIN-CONTAINING PROTEIN"/>
    <property type="match status" value="1"/>
</dbReference>
<dbReference type="Pfam" id="PF01909">
    <property type="entry name" value="NTP_transf_2"/>
    <property type="match status" value="1"/>
</dbReference>
<accession>A0ABD4Z3M4</accession>
<dbReference type="PANTHER" id="PTHR37030">
    <property type="entry name" value="NUCLEOTIDYLTRANSFERASE"/>
    <property type="match status" value="1"/>
</dbReference>
<dbReference type="CDD" id="cd05403">
    <property type="entry name" value="NT_KNTase_like"/>
    <property type="match status" value="1"/>
</dbReference>
<gene>
    <name evidence="2" type="ORF">QPL79_00885</name>
</gene>
<dbReference type="EC" id="2.7.7.-" evidence="2"/>
<reference evidence="2 3" key="1">
    <citation type="submission" date="2023-05" db="EMBL/GenBank/DDBJ databases">
        <title>A new hyperthermophilic archaea 'Ignisphaera cupida' sp. nov. and description of the family 'Ignisphaeraceae' fam. nov.</title>
        <authorList>
            <person name="Podosokorskaya O.A."/>
            <person name="Elcheninov A.G."/>
            <person name="Klukina A."/>
            <person name="Merkel A.Y."/>
        </authorList>
    </citation>
    <scope>NUCLEOTIDE SEQUENCE [LARGE SCALE GENOMIC DNA]</scope>
    <source>
        <strain evidence="2 3">4213-co</strain>
    </source>
</reference>
<evidence type="ECO:0000259" key="1">
    <source>
        <dbReference type="Pfam" id="PF01909"/>
    </source>
</evidence>
<dbReference type="InterPro" id="IPR043519">
    <property type="entry name" value="NT_sf"/>
</dbReference>
<evidence type="ECO:0000313" key="3">
    <source>
        <dbReference type="Proteomes" id="UP001529235"/>
    </source>
</evidence>
<keyword evidence="2" id="KW-0548">Nucleotidyltransferase</keyword>